<comment type="similarity">
    <text evidence="3">Belongs to the cation transport ATPase (P-type) (TC 3.A.3) family. Type IIIB subfamily.</text>
</comment>
<evidence type="ECO:0000256" key="9">
    <source>
        <dbReference type="ARBA" id="ARBA00022692"/>
    </source>
</evidence>
<evidence type="ECO:0000256" key="16">
    <source>
        <dbReference type="ARBA" id="ARBA00029806"/>
    </source>
</evidence>
<dbReference type="PRINTS" id="PR01836">
    <property type="entry name" value="MGATPASE"/>
</dbReference>
<evidence type="ECO:0000256" key="4">
    <source>
        <dbReference type="ARBA" id="ARBA00012786"/>
    </source>
</evidence>
<evidence type="ECO:0000256" key="12">
    <source>
        <dbReference type="ARBA" id="ARBA00022842"/>
    </source>
</evidence>
<dbReference type="SMART" id="SM00831">
    <property type="entry name" value="Cation_ATPase_N"/>
    <property type="match status" value="1"/>
</dbReference>
<keyword evidence="12" id="KW-0460">Magnesium</keyword>
<evidence type="ECO:0000256" key="15">
    <source>
        <dbReference type="ARBA" id="ARBA00023136"/>
    </source>
</evidence>
<dbReference type="GO" id="GO:0016887">
    <property type="term" value="F:ATP hydrolysis activity"/>
    <property type="evidence" value="ECO:0007669"/>
    <property type="project" value="InterPro"/>
</dbReference>
<dbReference type="PANTHER" id="PTHR42861">
    <property type="entry name" value="CALCIUM-TRANSPORTING ATPASE"/>
    <property type="match status" value="1"/>
</dbReference>
<dbReference type="NCBIfam" id="TIGR01494">
    <property type="entry name" value="ATPase_P-type"/>
    <property type="match status" value="2"/>
</dbReference>
<dbReference type="InterPro" id="IPR023299">
    <property type="entry name" value="ATPase_P-typ_cyto_dom_N"/>
</dbReference>
<evidence type="ECO:0000256" key="2">
    <source>
        <dbReference type="ARBA" id="ARBA00004429"/>
    </source>
</evidence>
<comment type="caution">
    <text evidence="20">The sequence shown here is derived from an EMBL/GenBank/DDBJ whole genome shotgun (WGS) entry which is preliminary data.</text>
</comment>
<dbReference type="Pfam" id="PF00702">
    <property type="entry name" value="Hydrolase"/>
    <property type="match status" value="1"/>
</dbReference>
<keyword evidence="9 18" id="KW-0812">Transmembrane</keyword>
<keyword evidence="21" id="KW-1185">Reference proteome</keyword>
<dbReference type="InterPro" id="IPR004014">
    <property type="entry name" value="ATPase_P-typ_cation-transptr_N"/>
</dbReference>
<dbReference type="SUPFAM" id="SSF56784">
    <property type="entry name" value="HAD-like"/>
    <property type="match status" value="1"/>
</dbReference>
<dbReference type="InterPro" id="IPR023214">
    <property type="entry name" value="HAD_sf"/>
</dbReference>
<keyword evidence="14 18" id="KW-1133">Transmembrane helix</keyword>
<keyword evidence="8" id="KW-0597">Phosphoprotein</keyword>
<evidence type="ECO:0000313" key="20">
    <source>
        <dbReference type="EMBL" id="RZS95314.1"/>
    </source>
</evidence>
<dbReference type="Pfam" id="PF00689">
    <property type="entry name" value="Cation_ATPase_C"/>
    <property type="match status" value="1"/>
</dbReference>
<dbReference type="Proteomes" id="UP000292209">
    <property type="component" value="Unassembled WGS sequence"/>
</dbReference>
<keyword evidence="10" id="KW-0547">Nucleotide-binding</keyword>
<protein>
    <recommendedName>
        <fullName evidence="5">Magnesium-transporting ATPase, P-type 1</fullName>
        <ecNumber evidence="4">7.2.2.14</ecNumber>
    </recommendedName>
    <alternativeName>
        <fullName evidence="16">Mg(2+) transport ATPase, P-type 1</fullName>
    </alternativeName>
</protein>
<evidence type="ECO:0000256" key="13">
    <source>
        <dbReference type="ARBA" id="ARBA00022967"/>
    </source>
</evidence>
<sequence>MASLENFWSQDPKEVLKLLDSSLEGLSSSQAQKRYLSTLSKKKRQSSFQKDLRLLIRQFQSPLVMLLLGAVILSAFIGERSDVIIILVILILAGLMSFFQERNAGRVVEKLQSLMALKSTVLREGANVDIPNEQVVPGDILILNAGDMVPADCLLLESNELHVNEASLTGESFPLRKEAGKLPANTVLAARNNSLWEGTHVVSGTAKAVVVWAGTDTQFGKIVQGAGRVVETSFEKGIREFGYFLMKITLVLSVFILIVNLLVEKSILDSALFALALAVGMAPELLPAITTIAMSSGAKRLMEKQVIVKKLSAIQSLGEVNLLCTDKTGTITEGLIRVDRIVNGSDQSDDFVRNLAYWNAFFQTGYSNPIDEALVSLQPPSSPKPEKFGEIPYDFIRKRLSIAIALEGEKMLITKGAYTQISEICTGIKTEDGKVEDIKLWKRRLDQTFESFGKNGLRAIAVCFKHLNDGQIKREDEKDMIFAGFVLLQDPIKEGIIEAIQELKDLKVALKIISGDNKNVAKSIGRQIGIASPKVLTGKELAHTSPEALLQKVKEVDIFAEIEPQQKERIIRALKSQHTVAYMGDGINDVSAINAADTGISVDNAVDVTKEAADIVLIEKDLSVLAYGIREGRKTFANTLKYIYISTGCTFGNMFSVAFVSMVLPFLPMLPKQILLTNVISDVPYLSITSDNVDDSQIQNPGKWDISVIRKYMLIFGIHSSFFDGLTFLVLWFVLKADEATFQTGWFIESIMSELLILFIIRTHKKFYQSRPGKYLLIFALLSFAFTLALPYLPMASSLGLVPLDSLTLGLMLSIVALYILTGDFLKVWFFKKLVKH</sequence>
<dbReference type="InterPro" id="IPR008250">
    <property type="entry name" value="ATPase_P-typ_transduc_dom_A_sf"/>
</dbReference>
<reference evidence="20 21" key="1">
    <citation type="submission" date="2019-02" db="EMBL/GenBank/DDBJ databases">
        <title>Genomic Encyclopedia of Archaeal and Bacterial Type Strains, Phase II (KMG-II): from individual species to whole genera.</title>
        <authorList>
            <person name="Goeker M."/>
        </authorList>
    </citation>
    <scope>NUCLEOTIDE SEQUENCE [LARGE SCALE GENOMIC DNA]</scope>
    <source>
        <strain evidence="20 21">DSM 21411</strain>
    </source>
</reference>
<evidence type="ECO:0000256" key="3">
    <source>
        <dbReference type="ARBA" id="ARBA00008746"/>
    </source>
</evidence>
<evidence type="ECO:0000256" key="18">
    <source>
        <dbReference type="SAM" id="Phobius"/>
    </source>
</evidence>
<feature type="transmembrane region" description="Helical" evidence="18">
    <location>
        <begin position="746"/>
        <end position="763"/>
    </location>
</feature>
<comment type="catalytic activity">
    <reaction evidence="17">
        <text>Mg(2+)(out) + ATP + H2O = Mg(2+)(in) + ADP + phosphate + H(+)</text>
        <dbReference type="Rhea" id="RHEA:10260"/>
        <dbReference type="ChEBI" id="CHEBI:15377"/>
        <dbReference type="ChEBI" id="CHEBI:15378"/>
        <dbReference type="ChEBI" id="CHEBI:18420"/>
        <dbReference type="ChEBI" id="CHEBI:30616"/>
        <dbReference type="ChEBI" id="CHEBI:43474"/>
        <dbReference type="ChEBI" id="CHEBI:456216"/>
        <dbReference type="EC" id="7.2.2.14"/>
    </reaction>
</comment>
<keyword evidence="6" id="KW-1003">Cell membrane</keyword>
<dbReference type="RefSeq" id="WP_130274443.1">
    <property type="nucleotide sequence ID" value="NZ_SGXG01000001.1"/>
</dbReference>
<feature type="transmembrane region" description="Helical" evidence="18">
    <location>
        <begin position="775"/>
        <end position="795"/>
    </location>
</feature>
<keyword evidence="11" id="KW-0067">ATP-binding</keyword>
<evidence type="ECO:0000256" key="7">
    <source>
        <dbReference type="ARBA" id="ARBA00022519"/>
    </source>
</evidence>
<feature type="transmembrane region" description="Helical" evidence="18">
    <location>
        <begin position="712"/>
        <end position="734"/>
    </location>
</feature>
<dbReference type="GO" id="GO:0005524">
    <property type="term" value="F:ATP binding"/>
    <property type="evidence" value="ECO:0007669"/>
    <property type="project" value="UniProtKB-KW"/>
</dbReference>
<dbReference type="InterPro" id="IPR001757">
    <property type="entry name" value="P_typ_ATPase"/>
</dbReference>
<dbReference type="InterPro" id="IPR023298">
    <property type="entry name" value="ATPase_P-typ_TM_dom_sf"/>
</dbReference>
<evidence type="ECO:0000256" key="14">
    <source>
        <dbReference type="ARBA" id="ARBA00022989"/>
    </source>
</evidence>
<evidence type="ECO:0000256" key="6">
    <source>
        <dbReference type="ARBA" id="ARBA00022475"/>
    </source>
</evidence>
<dbReference type="InterPro" id="IPR018303">
    <property type="entry name" value="ATPase_P-typ_P_site"/>
</dbReference>
<evidence type="ECO:0000256" key="8">
    <source>
        <dbReference type="ARBA" id="ARBA00022553"/>
    </source>
</evidence>
<keyword evidence="13" id="KW-1278">Translocase</keyword>
<evidence type="ECO:0000313" key="21">
    <source>
        <dbReference type="Proteomes" id="UP000292209"/>
    </source>
</evidence>
<evidence type="ECO:0000256" key="1">
    <source>
        <dbReference type="ARBA" id="ARBA00003954"/>
    </source>
</evidence>
<feature type="transmembrane region" description="Helical" evidence="18">
    <location>
        <begin position="271"/>
        <end position="294"/>
    </location>
</feature>
<dbReference type="InterPro" id="IPR006415">
    <property type="entry name" value="P-type_ATPase_IIIB"/>
</dbReference>
<dbReference type="NCBIfam" id="TIGR01524">
    <property type="entry name" value="ATPase-IIIB_Mg"/>
    <property type="match status" value="1"/>
</dbReference>
<dbReference type="OrthoDB" id="1521937at2"/>
<organism evidence="20 21">
    <name type="scientific">Cecembia calidifontis</name>
    <dbReference type="NCBI Taxonomy" id="1187080"/>
    <lineage>
        <taxon>Bacteria</taxon>
        <taxon>Pseudomonadati</taxon>
        <taxon>Bacteroidota</taxon>
        <taxon>Cytophagia</taxon>
        <taxon>Cytophagales</taxon>
        <taxon>Cyclobacteriaceae</taxon>
        <taxon>Cecembia</taxon>
    </lineage>
</organism>
<evidence type="ECO:0000259" key="19">
    <source>
        <dbReference type="SMART" id="SM00831"/>
    </source>
</evidence>
<dbReference type="Gene3D" id="2.70.150.10">
    <property type="entry name" value="Calcium-transporting ATPase, cytoplasmic transduction domain A"/>
    <property type="match status" value="1"/>
</dbReference>
<evidence type="ECO:0000256" key="17">
    <source>
        <dbReference type="ARBA" id="ARBA00047295"/>
    </source>
</evidence>
<dbReference type="Gene3D" id="3.40.1110.10">
    <property type="entry name" value="Calcium-transporting ATPase, cytoplasmic domain N"/>
    <property type="match status" value="1"/>
</dbReference>
<dbReference type="Gene3D" id="1.20.1110.10">
    <property type="entry name" value="Calcium-transporting ATPase, transmembrane domain"/>
    <property type="match status" value="1"/>
</dbReference>
<evidence type="ECO:0000256" key="11">
    <source>
        <dbReference type="ARBA" id="ARBA00022840"/>
    </source>
</evidence>
<keyword evidence="7" id="KW-0997">Cell inner membrane</keyword>
<feature type="transmembrane region" description="Helical" evidence="18">
    <location>
        <begin position="807"/>
        <end position="830"/>
    </location>
</feature>
<dbReference type="AlphaFoldDB" id="A0A4Q7P5S0"/>
<feature type="transmembrane region" description="Helical" evidence="18">
    <location>
        <begin position="54"/>
        <end position="77"/>
    </location>
</feature>
<accession>A0A4Q7P5S0</accession>
<feature type="transmembrane region" description="Helical" evidence="18">
    <location>
        <begin position="83"/>
        <end position="100"/>
    </location>
</feature>
<keyword evidence="15 18" id="KW-0472">Membrane</keyword>
<evidence type="ECO:0000256" key="10">
    <source>
        <dbReference type="ARBA" id="ARBA00022741"/>
    </source>
</evidence>
<dbReference type="Pfam" id="PF00122">
    <property type="entry name" value="E1-E2_ATPase"/>
    <property type="match status" value="1"/>
</dbReference>
<evidence type="ECO:0000256" key="5">
    <source>
        <dbReference type="ARBA" id="ARBA00013555"/>
    </source>
</evidence>
<dbReference type="SFLD" id="SFLDS00003">
    <property type="entry name" value="Haloacid_Dehalogenase"/>
    <property type="match status" value="1"/>
</dbReference>
<dbReference type="SUPFAM" id="SSF81665">
    <property type="entry name" value="Calcium ATPase, transmembrane domain M"/>
    <property type="match status" value="1"/>
</dbReference>
<name>A0A4Q7P5S0_9BACT</name>
<dbReference type="Pfam" id="PF00690">
    <property type="entry name" value="Cation_ATPase_N"/>
    <property type="match status" value="1"/>
</dbReference>
<dbReference type="InterPro" id="IPR006068">
    <property type="entry name" value="ATPase_P-typ_cation-transptr_C"/>
</dbReference>
<comment type="function">
    <text evidence="1">Mediates magnesium influx to the cytosol.</text>
</comment>
<dbReference type="SUPFAM" id="SSF81653">
    <property type="entry name" value="Calcium ATPase, transduction domain A"/>
    <property type="match status" value="1"/>
</dbReference>
<dbReference type="EC" id="7.2.2.14" evidence="4"/>
<dbReference type="GO" id="GO:0015444">
    <property type="term" value="F:P-type magnesium transporter activity"/>
    <property type="evidence" value="ECO:0007669"/>
    <property type="project" value="UniProtKB-EC"/>
</dbReference>
<dbReference type="InterPro" id="IPR036412">
    <property type="entry name" value="HAD-like_sf"/>
</dbReference>
<gene>
    <name evidence="20" type="ORF">BC751_0833</name>
</gene>
<proteinExistence type="inferred from homology"/>
<comment type="subcellular location">
    <subcellularLocation>
        <location evidence="2">Cell inner membrane</location>
        <topology evidence="2">Multi-pass membrane protein</topology>
    </subcellularLocation>
</comment>
<dbReference type="InterPro" id="IPR059000">
    <property type="entry name" value="ATPase_P-type_domA"/>
</dbReference>
<dbReference type="SFLD" id="SFLDF00027">
    <property type="entry name" value="p-type_atpase"/>
    <property type="match status" value="1"/>
</dbReference>
<feature type="domain" description="Cation-transporting P-type ATPase N-terminal" evidence="19">
    <location>
        <begin position="6"/>
        <end position="79"/>
    </location>
</feature>
<dbReference type="Gene3D" id="3.40.50.1000">
    <property type="entry name" value="HAD superfamily/HAD-like"/>
    <property type="match status" value="1"/>
</dbReference>
<dbReference type="SFLD" id="SFLDG00002">
    <property type="entry name" value="C1.7:_P-type_atpase_like"/>
    <property type="match status" value="1"/>
</dbReference>
<dbReference type="InterPro" id="IPR044492">
    <property type="entry name" value="P_typ_ATPase_HD_dom"/>
</dbReference>
<feature type="transmembrane region" description="Helical" evidence="18">
    <location>
        <begin position="241"/>
        <end position="259"/>
    </location>
</feature>
<dbReference type="PROSITE" id="PS00154">
    <property type="entry name" value="ATPASE_E1_E2"/>
    <property type="match status" value="1"/>
</dbReference>
<dbReference type="GO" id="GO:0005886">
    <property type="term" value="C:plasma membrane"/>
    <property type="evidence" value="ECO:0007669"/>
    <property type="project" value="UniProtKB-SubCell"/>
</dbReference>
<dbReference type="EMBL" id="SGXG01000001">
    <property type="protein sequence ID" value="RZS95314.1"/>
    <property type="molecule type" value="Genomic_DNA"/>
</dbReference>